<dbReference type="Proteomes" id="UP000319728">
    <property type="component" value="Unassembled WGS sequence"/>
</dbReference>
<organism evidence="2 3">
    <name type="scientific">Micromonospora sagamiensis</name>
    <dbReference type="NCBI Taxonomy" id="47875"/>
    <lineage>
        <taxon>Bacteria</taxon>
        <taxon>Bacillati</taxon>
        <taxon>Actinomycetota</taxon>
        <taxon>Actinomycetes</taxon>
        <taxon>Micromonosporales</taxon>
        <taxon>Micromonosporaceae</taxon>
        <taxon>Micromonospora</taxon>
    </lineage>
</organism>
<dbReference type="InterPro" id="IPR043131">
    <property type="entry name" value="BCAT-like_N"/>
</dbReference>
<dbReference type="RefSeq" id="WP_145818349.1">
    <property type="nucleotide sequence ID" value="NZ_AP023438.1"/>
</dbReference>
<dbReference type="GO" id="GO:0046394">
    <property type="term" value="P:carboxylic acid biosynthetic process"/>
    <property type="evidence" value="ECO:0007669"/>
    <property type="project" value="UniProtKB-ARBA"/>
</dbReference>
<dbReference type="Gene3D" id="3.20.10.10">
    <property type="entry name" value="D-amino Acid Aminotransferase, subunit A, domain 2"/>
    <property type="match status" value="1"/>
</dbReference>
<dbReference type="InterPro" id="IPR001544">
    <property type="entry name" value="Aminotrans_IV"/>
</dbReference>
<dbReference type="PANTHER" id="PTHR42743:SF11">
    <property type="entry name" value="AMINODEOXYCHORISMATE LYASE"/>
    <property type="match status" value="1"/>
</dbReference>
<evidence type="ECO:0000256" key="1">
    <source>
        <dbReference type="ARBA" id="ARBA00009320"/>
    </source>
</evidence>
<dbReference type="CDD" id="cd00449">
    <property type="entry name" value="PLPDE_IV"/>
    <property type="match status" value="1"/>
</dbReference>
<sequence>MSVYPHVYFAGRWGSRADAVVPVGSLAMRYAVSVFEGIRLYTALDPALPPRPLLLDEHVARLAASLRLMRLPDPGIDRLPDIVDELIARNRIDTDTYVRVSVTPTNPGDLSDDAEPVLAVTAAPMGRKRWLAKGVGMALTVSDWERAGPASFPPAAKNISSYAGPRLAWLAARDAGFDGCVLTNRAGRLSEAPTAALFLVRDGELLTPALDEDVLPSITRAWLLREAGVPARETTLTREDAYRADEAFLCGTGIEIAPVRAFDGHRLRHWPQAPITRRLIMRYFLHARGSAHDGPADLSALVDEVRP</sequence>
<reference evidence="2 3" key="1">
    <citation type="submission" date="2019-07" db="EMBL/GenBank/DDBJ databases">
        <title>R&amp;d 2014.</title>
        <authorList>
            <person name="Klenk H.-P."/>
        </authorList>
    </citation>
    <scope>NUCLEOTIDE SEQUENCE [LARGE SCALE GENOMIC DNA]</scope>
    <source>
        <strain evidence="2 3">DSM 43912</strain>
    </source>
</reference>
<dbReference type="Gene3D" id="3.30.470.10">
    <property type="match status" value="1"/>
</dbReference>
<protein>
    <submittedName>
        <fullName evidence="2">Branched-chain amino acid aminotransferase</fullName>
    </submittedName>
</protein>
<proteinExistence type="inferred from homology"/>
<dbReference type="EMBL" id="VLLP01000001">
    <property type="protein sequence ID" value="TWJ29442.1"/>
    <property type="molecule type" value="Genomic_DNA"/>
</dbReference>
<dbReference type="SUPFAM" id="SSF56752">
    <property type="entry name" value="D-aminoacid aminotransferase-like PLP-dependent enzymes"/>
    <property type="match status" value="1"/>
</dbReference>
<comment type="similarity">
    <text evidence="1">Belongs to the class-IV pyridoxal-phosphate-dependent aminotransferase family.</text>
</comment>
<dbReference type="OrthoDB" id="9804984at2"/>
<name>A0A562WGY8_9ACTN</name>
<accession>A0A562WGY8</accession>
<gene>
    <name evidence="2" type="ORF">JD81_02952</name>
</gene>
<keyword evidence="3" id="KW-1185">Reference proteome</keyword>
<evidence type="ECO:0000313" key="3">
    <source>
        <dbReference type="Proteomes" id="UP000319728"/>
    </source>
</evidence>
<dbReference type="GO" id="GO:0008483">
    <property type="term" value="F:transaminase activity"/>
    <property type="evidence" value="ECO:0007669"/>
    <property type="project" value="UniProtKB-KW"/>
</dbReference>
<keyword evidence="2" id="KW-0032">Aminotransferase</keyword>
<comment type="caution">
    <text evidence="2">The sequence shown here is derived from an EMBL/GenBank/DDBJ whole genome shotgun (WGS) entry which is preliminary data.</text>
</comment>
<dbReference type="InterPro" id="IPR050571">
    <property type="entry name" value="Class-IV_PLP-Dep_Aminotrnsfr"/>
</dbReference>
<dbReference type="InterPro" id="IPR036038">
    <property type="entry name" value="Aminotransferase-like"/>
</dbReference>
<dbReference type="PANTHER" id="PTHR42743">
    <property type="entry name" value="AMINO-ACID AMINOTRANSFERASE"/>
    <property type="match status" value="1"/>
</dbReference>
<evidence type="ECO:0000313" key="2">
    <source>
        <dbReference type="EMBL" id="TWJ29442.1"/>
    </source>
</evidence>
<dbReference type="AlphaFoldDB" id="A0A562WGY8"/>
<keyword evidence="2" id="KW-0808">Transferase</keyword>
<dbReference type="InterPro" id="IPR043132">
    <property type="entry name" value="BCAT-like_C"/>
</dbReference>
<dbReference type="Pfam" id="PF01063">
    <property type="entry name" value="Aminotran_4"/>
    <property type="match status" value="1"/>
</dbReference>